<keyword evidence="14" id="KW-1185">Reference proteome</keyword>
<feature type="region of interest" description="Disordered" evidence="11">
    <location>
        <begin position="99"/>
        <end position="126"/>
    </location>
</feature>
<dbReference type="InterPro" id="IPR022346">
    <property type="entry name" value="T2SS_GspH"/>
</dbReference>
<keyword evidence="7" id="KW-1133">Transmembrane helix</keyword>
<protein>
    <recommendedName>
        <fullName evidence="2">Type II secretion system protein H</fullName>
    </recommendedName>
    <alternativeName>
        <fullName evidence="10">General secretion pathway protein H</fullName>
    </alternativeName>
</protein>
<organism evidence="13 14">
    <name type="scientific">Aeromonas simiae</name>
    <dbReference type="NCBI Taxonomy" id="218936"/>
    <lineage>
        <taxon>Bacteria</taxon>
        <taxon>Pseudomonadati</taxon>
        <taxon>Pseudomonadota</taxon>
        <taxon>Gammaproteobacteria</taxon>
        <taxon>Aeromonadales</taxon>
        <taxon>Aeromonadaceae</taxon>
        <taxon>Aeromonas</taxon>
    </lineage>
</organism>
<gene>
    <name evidence="13" type="primary">gspH</name>
    <name evidence="13" type="ORF">FE240_00490</name>
</gene>
<feature type="domain" description="General secretion pathway GspH" evidence="12">
    <location>
        <begin position="31"/>
        <end position="146"/>
    </location>
</feature>
<feature type="compositionally biased region" description="Basic and acidic residues" evidence="11">
    <location>
        <begin position="104"/>
        <end position="119"/>
    </location>
</feature>
<dbReference type="GO" id="GO:0015627">
    <property type="term" value="C:type II protein secretion system complex"/>
    <property type="evidence" value="ECO:0007669"/>
    <property type="project" value="InterPro"/>
</dbReference>
<evidence type="ECO:0000256" key="4">
    <source>
        <dbReference type="ARBA" id="ARBA00022481"/>
    </source>
</evidence>
<dbReference type="GO" id="GO:0015628">
    <property type="term" value="P:protein secretion by the type II secretion system"/>
    <property type="evidence" value="ECO:0007669"/>
    <property type="project" value="InterPro"/>
</dbReference>
<comment type="subcellular location">
    <subcellularLocation>
        <location evidence="1">Cell inner membrane</location>
        <topology evidence="1">Single-pass membrane protein</topology>
    </subcellularLocation>
</comment>
<dbReference type="RefSeq" id="WP_193004376.1">
    <property type="nucleotide sequence ID" value="NZ_CP040449.1"/>
</dbReference>
<proteinExistence type="inferred from homology"/>
<keyword evidence="6" id="KW-0812">Transmembrane</keyword>
<evidence type="ECO:0000259" key="12">
    <source>
        <dbReference type="Pfam" id="PF12019"/>
    </source>
</evidence>
<evidence type="ECO:0000256" key="5">
    <source>
        <dbReference type="ARBA" id="ARBA00022519"/>
    </source>
</evidence>
<dbReference type="PRINTS" id="PR00885">
    <property type="entry name" value="BCTERIALGSPH"/>
</dbReference>
<sequence>MLVALLMGLVAGAVTLSMGSVQGDRELDHQTTRFRVALQQAQERAVMEGRLLGLRVEQDGWQFMVRTGKERKWQAIGDDRLLSRHTLPEGMETTLEVDGFGWQSDRDEAAEQQRDEQKRSPQVLIFPGNELTPFTLELTREQEGSTSHRRLMGDEFGKVTLEQEEE</sequence>
<dbReference type="NCBIfam" id="TIGR01708">
    <property type="entry name" value="typeII_sec_gspH"/>
    <property type="match status" value="1"/>
</dbReference>
<dbReference type="Gene3D" id="3.55.40.10">
    <property type="entry name" value="minor pseudopilin epsh domain"/>
    <property type="match status" value="1"/>
</dbReference>
<feature type="region of interest" description="Disordered" evidence="11">
    <location>
        <begin position="141"/>
        <end position="166"/>
    </location>
</feature>
<dbReference type="EMBL" id="CP040449">
    <property type="protein sequence ID" value="QFI56566.1"/>
    <property type="molecule type" value="Genomic_DNA"/>
</dbReference>
<dbReference type="SUPFAM" id="SSF54523">
    <property type="entry name" value="Pili subunits"/>
    <property type="match status" value="1"/>
</dbReference>
<comment type="similarity">
    <text evidence="9">Belongs to the GSP H family.</text>
</comment>
<dbReference type="Pfam" id="PF12019">
    <property type="entry name" value="GspH"/>
    <property type="match status" value="1"/>
</dbReference>
<keyword evidence="8" id="KW-0472">Membrane</keyword>
<evidence type="ECO:0000256" key="1">
    <source>
        <dbReference type="ARBA" id="ARBA00004377"/>
    </source>
</evidence>
<evidence type="ECO:0000256" key="8">
    <source>
        <dbReference type="ARBA" id="ARBA00023136"/>
    </source>
</evidence>
<dbReference type="Proteomes" id="UP000594034">
    <property type="component" value="Chromosome"/>
</dbReference>
<evidence type="ECO:0000313" key="13">
    <source>
        <dbReference type="EMBL" id="QFI56566.1"/>
    </source>
</evidence>
<dbReference type="KEGG" id="asim:FE240_00490"/>
<keyword evidence="3" id="KW-1003">Cell membrane</keyword>
<keyword evidence="4" id="KW-0488">Methylation</keyword>
<name>A0A5J6WZM1_9GAMM</name>
<reference evidence="13 14" key="1">
    <citation type="submission" date="2019-05" db="EMBL/GenBank/DDBJ databases">
        <title>OXA-830, a novel chromosomally encoded expanded-spectrum class D beta-lactamase in Aeromonas simiae.</title>
        <authorList>
            <person name="Zhou W."/>
            <person name="Chen Q."/>
        </authorList>
    </citation>
    <scope>NUCLEOTIDE SEQUENCE [LARGE SCALE GENOMIC DNA]</scope>
    <source>
        <strain evidence="13 14">A6</strain>
    </source>
</reference>
<dbReference type="InterPro" id="IPR002416">
    <property type="entry name" value="T2SS_protein-GspH"/>
</dbReference>
<accession>A0A5J6WZM1</accession>
<keyword evidence="5" id="KW-0997">Cell inner membrane</keyword>
<evidence type="ECO:0000256" key="6">
    <source>
        <dbReference type="ARBA" id="ARBA00022692"/>
    </source>
</evidence>
<evidence type="ECO:0000256" key="9">
    <source>
        <dbReference type="ARBA" id="ARBA00025772"/>
    </source>
</evidence>
<dbReference type="InterPro" id="IPR045584">
    <property type="entry name" value="Pilin-like"/>
</dbReference>
<dbReference type="GO" id="GO:0005886">
    <property type="term" value="C:plasma membrane"/>
    <property type="evidence" value="ECO:0007669"/>
    <property type="project" value="UniProtKB-SubCell"/>
</dbReference>
<evidence type="ECO:0000256" key="3">
    <source>
        <dbReference type="ARBA" id="ARBA00022475"/>
    </source>
</evidence>
<evidence type="ECO:0000256" key="7">
    <source>
        <dbReference type="ARBA" id="ARBA00022989"/>
    </source>
</evidence>
<evidence type="ECO:0000256" key="11">
    <source>
        <dbReference type="SAM" id="MobiDB-lite"/>
    </source>
</evidence>
<evidence type="ECO:0000256" key="2">
    <source>
        <dbReference type="ARBA" id="ARBA00021549"/>
    </source>
</evidence>
<evidence type="ECO:0000256" key="10">
    <source>
        <dbReference type="ARBA" id="ARBA00030775"/>
    </source>
</evidence>
<dbReference type="AlphaFoldDB" id="A0A5J6WZM1"/>
<dbReference type="InterPro" id="IPR049875">
    <property type="entry name" value="TypeII_GspH"/>
</dbReference>
<evidence type="ECO:0000313" key="14">
    <source>
        <dbReference type="Proteomes" id="UP000594034"/>
    </source>
</evidence>